<evidence type="ECO:0000313" key="3">
    <source>
        <dbReference type="Proteomes" id="UP000659654"/>
    </source>
</evidence>
<gene>
    <name evidence="2" type="ORF">BXYJ_LOCUS6762</name>
</gene>
<evidence type="ECO:0000313" key="2">
    <source>
        <dbReference type="EMBL" id="CAD5221606.1"/>
    </source>
</evidence>
<sequence>MKKASDVQGNRNTISPNPRSKDGETIKTEQRTRSNHKRIWFHNADHKGKPPITTLLQKSSKLYGKMTYQKTLEQMDDEEMHTAVSTIFHASNNFRRSREQNSALLLSWLDTIHVNPKTHRFLFVRDERNDVWLLNRRQKDCECCTKTDTQNIKIPTALETPSIKFKKGKTAKQVQVITVQPLPSTLDRSSPNPGRQKERKKESNCCRDCCSECANICSNILSG</sequence>
<evidence type="ECO:0000256" key="1">
    <source>
        <dbReference type="SAM" id="MobiDB-lite"/>
    </source>
</evidence>
<comment type="caution">
    <text evidence="2">The sequence shown here is derived from an EMBL/GenBank/DDBJ whole genome shotgun (WGS) entry which is preliminary data.</text>
</comment>
<name>A0A7I8WJ01_BURXY</name>
<reference evidence="2" key="1">
    <citation type="submission" date="2020-09" db="EMBL/GenBank/DDBJ databases">
        <authorList>
            <person name="Kikuchi T."/>
        </authorList>
    </citation>
    <scope>NUCLEOTIDE SEQUENCE</scope>
    <source>
        <strain evidence="2">Ka4C1</strain>
    </source>
</reference>
<dbReference type="EMBL" id="CAJFDI010000003">
    <property type="protein sequence ID" value="CAD5221606.1"/>
    <property type="molecule type" value="Genomic_DNA"/>
</dbReference>
<dbReference type="AlphaFoldDB" id="A0A7I8WJ01"/>
<accession>A0A7I8WJ01</accession>
<keyword evidence="3" id="KW-1185">Reference proteome</keyword>
<dbReference type="Proteomes" id="UP000659654">
    <property type="component" value="Unassembled WGS sequence"/>
</dbReference>
<organism evidence="2 3">
    <name type="scientific">Bursaphelenchus xylophilus</name>
    <name type="common">Pinewood nematode worm</name>
    <name type="synonym">Aphelenchoides xylophilus</name>
    <dbReference type="NCBI Taxonomy" id="6326"/>
    <lineage>
        <taxon>Eukaryota</taxon>
        <taxon>Metazoa</taxon>
        <taxon>Ecdysozoa</taxon>
        <taxon>Nematoda</taxon>
        <taxon>Chromadorea</taxon>
        <taxon>Rhabditida</taxon>
        <taxon>Tylenchina</taxon>
        <taxon>Tylenchomorpha</taxon>
        <taxon>Aphelenchoidea</taxon>
        <taxon>Aphelenchoididae</taxon>
        <taxon>Bursaphelenchus</taxon>
    </lineage>
</organism>
<protein>
    <submittedName>
        <fullName evidence="2">(pine wood nematode) hypothetical protein</fullName>
    </submittedName>
</protein>
<dbReference type="EMBL" id="CAJFCV020000003">
    <property type="protein sequence ID" value="CAG9108661.1"/>
    <property type="molecule type" value="Genomic_DNA"/>
</dbReference>
<feature type="compositionally biased region" description="Polar residues" evidence="1">
    <location>
        <begin position="7"/>
        <end position="18"/>
    </location>
</feature>
<feature type="region of interest" description="Disordered" evidence="1">
    <location>
        <begin position="1"/>
        <end position="37"/>
    </location>
</feature>
<feature type="compositionally biased region" description="Basic and acidic residues" evidence="1">
    <location>
        <begin position="19"/>
        <end position="32"/>
    </location>
</feature>
<dbReference type="Proteomes" id="UP000582659">
    <property type="component" value="Unassembled WGS sequence"/>
</dbReference>
<dbReference type="OrthoDB" id="5866528at2759"/>
<proteinExistence type="predicted"/>